<evidence type="ECO:0000313" key="9">
    <source>
        <dbReference type="Proteomes" id="UP000321172"/>
    </source>
</evidence>
<feature type="transmembrane region" description="Helical" evidence="6">
    <location>
        <begin position="143"/>
        <end position="165"/>
    </location>
</feature>
<dbReference type="Proteomes" id="UP000321172">
    <property type="component" value="Chromosome"/>
</dbReference>
<protein>
    <submittedName>
        <fullName evidence="8">Multidrug effflux MFS transporter</fullName>
    </submittedName>
</protein>
<evidence type="ECO:0000259" key="7">
    <source>
        <dbReference type="PROSITE" id="PS50850"/>
    </source>
</evidence>
<keyword evidence="2" id="KW-0813">Transport</keyword>
<dbReference type="Gene3D" id="1.20.1720.10">
    <property type="entry name" value="Multidrug resistance protein D"/>
    <property type="match status" value="1"/>
</dbReference>
<feature type="transmembrane region" description="Helical" evidence="6">
    <location>
        <begin position="57"/>
        <end position="77"/>
    </location>
</feature>
<proteinExistence type="predicted"/>
<dbReference type="KEGG" id="ngf:FRF71_04240"/>
<feature type="domain" description="Major facilitator superfamily (MFS) profile" evidence="7">
    <location>
        <begin position="18"/>
        <end position="402"/>
    </location>
</feature>
<dbReference type="SUPFAM" id="SSF103473">
    <property type="entry name" value="MFS general substrate transporter"/>
    <property type="match status" value="1"/>
</dbReference>
<feature type="transmembrane region" description="Helical" evidence="6">
    <location>
        <begin position="379"/>
        <end position="397"/>
    </location>
</feature>
<dbReference type="GO" id="GO:0005886">
    <property type="term" value="C:plasma membrane"/>
    <property type="evidence" value="ECO:0007669"/>
    <property type="project" value="TreeGrafter"/>
</dbReference>
<dbReference type="InterPro" id="IPR036259">
    <property type="entry name" value="MFS_trans_sf"/>
</dbReference>
<dbReference type="InterPro" id="IPR020846">
    <property type="entry name" value="MFS_dom"/>
</dbReference>
<dbReference type="Pfam" id="PF07690">
    <property type="entry name" value="MFS_1"/>
    <property type="match status" value="1"/>
</dbReference>
<evidence type="ECO:0000256" key="2">
    <source>
        <dbReference type="ARBA" id="ARBA00022448"/>
    </source>
</evidence>
<evidence type="ECO:0000256" key="1">
    <source>
        <dbReference type="ARBA" id="ARBA00004141"/>
    </source>
</evidence>
<keyword evidence="3 6" id="KW-0812">Transmembrane</keyword>
<dbReference type="CDD" id="cd17320">
    <property type="entry name" value="MFS_MdfA_MDR_like"/>
    <property type="match status" value="1"/>
</dbReference>
<dbReference type="OrthoDB" id="9800416at2"/>
<feature type="transmembrane region" description="Helical" evidence="6">
    <location>
        <begin position="314"/>
        <end position="335"/>
    </location>
</feature>
<organism evidence="8 9">
    <name type="scientific">Novosphingobium ginsenosidimutans</name>
    <dbReference type="NCBI Taxonomy" id="1176536"/>
    <lineage>
        <taxon>Bacteria</taxon>
        <taxon>Pseudomonadati</taxon>
        <taxon>Pseudomonadota</taxon>
        <taxon>Alphaproteobacteria</taxon>
        <taxon>Sphingomonadales</taxon>
        <taxon>Sphingomonadaceae</taxon>
        <taxon>Novosphingobium</taxon>
    </lineage>
</organism>
<dbReference type="GO" id="GO:0022857">
    <property type="term" value="F:transmembrane transporter activity"/>
    <property type="evidence" value="ECO:0007669"/>
    <property type="project" value="InterPro"/>
</dbReference>
<dbReference type="AlphaFoldDB" id="A0A5B8S2R3"/>
<keyword evidence="4 6" id="KW-1133">Transmembrane helix</keyword>
<feature type="transmembrane region" description="Helical" evidence="6">
    <location>
        <begin position="288"/>
        <end position="308"/>
    </location>
</feature>
<sequence>MPSVSPPAPGASLGEREFVALMAMIMALQALCIDSMLPALGITAEDLGVRDPNQRQLIVGVYLIAAGVGALFPGALADRFGRRPVLFVSLAAYVALSLACALVTDFTVMLVLRAAQAVTSAGLSVLPNAIIRDRFAGDRMARAQSTVAVIFMIVPMAAPSFGQAILAVASWRWIFGGMALLGLAVWLWAWIRLPETLDPANRQSIAPRAIVANMWTAASNRASMGYVIGAALLVSGLFGYINSAQQLVAEHFGAGATFPLIFAVMAGGMAVANFFNSRIVERFGARRVSHTALLAFIVVSSVQVWLAHQPHQTLWQFVPVMGLNMCLMGFLGANFGSIALQPFARIAGAASSFQMFVRMAVAASLGAMIGQAYDGTARPLAWALLAGGIAALVLVLYSEQGRLFRRLTPPGVVRPVPNPDVR</sequence>
<reference evidence="8 9" key="1">
    <citation type="journal article" date="2013" name="J. Microbiol. Biotechnol.">
        <title>Novosphingobium ginsenosidimutans sp. nov., with the ability to convert ginsenoside.</title>
        <authorList>
            <person name="Kim J.K."/>
            <person name="He D."/>
            <person name="Liu Q.M."/>
            <person name="Park H.Y."/>
            <person name="Jung M.S."/>
            <person name="Yoon M.H."/>
            <person name="Kim S.C."/>
            <person name="Im W.T."/>
        </authorList>
    </citation>
    <scope>NUCLEOTIDE SEQUENCE [LARGE SCALE GENOMIC DNA]</scope>
    <source>
        <strain evidence="8 9">FW-6</strain>
    </source>
</reference>
<feature type="transmembrane region" description="Helical" evidence="6">
    <location>
        <begin position="253"/>
        <end position="276"/>
    </location>
</feature>
<accession>A0A5B8S2R3</accession>
<dbReference type="EMBL" id="CP042345">
    <property type="protein sequence ID" value="QEA15408.1"/>
    <property type="molecule type" value="Genomic_DNA"/>
</dbReference>
<keyword evidence="9" id="KW-1185">Reference proteome</keyword>
<dbReference type="PROSITE" id="PS50850">
    <property type="entry name" value="MFS"/>
    <property type="match status" value="1"/>
</dbReference>
<evidence type="ECO:0000256" key="6">
    <source>
        <dbReference type="SAM" id="Phobius"/>
    </source>
</evidence>
<feature type="transmembrane region" description="Helical" evidence="6">
    <location>
        <begin position="223"/>
        <end position="241"/>
    </location>
</feature>
<dbReference type="PANTHER" id="PTHR23502">
    <property type="entry name" value="MAJOR FACILITATOR SUPERFAMILY"/>
    <property type="match status" value="1"/>
</dbReference>
<evidence type="ECO:0000256" key="5">
    <source>
        <dbReference type="ARBA" id="ARBA00023136"/>
    </source>
</evidence>
<feature type="transmembrane region" description="Helical" evidence="6">
    <location>
        <begin position="171"/>
        <end position="191"/>
    </location>
</feature>
<evidence type="ECO:0000256" key="3">
    <source>
        <dbReference type="ARBA" id="ARBA00022692"/>
    </source>
</evidence>
<feature type="transmembrane region" description="Helical" evidence="6">
    <location>
        <begin position="84"/>
        <end position="104"/>
    </location>
</feature>
<dbReference type="RefSeq" id="WP_147089386.1">
    <property type="nucleotide sequence ID" value="NZ_BAABJD010000001.1"/>
</dbReference>
<comment type="subcellular location">
    <subcellularLocation>
        <location evidence="1">Membrane</location>
        <topology evidence="1">Multi-pass membrane protein</topology>
    </subcellularLocation>
</comment>
<dbReference type="PANTHER" id="PTHR23502:SF132">
    <property type="entry name" value="POLYAMINE TRANSPORTER 2-RELATED"/>
    <property type="match status" value="1"/>
</dbReference>
<feature type="transmembrane region" description="Helical" evidence="6">
    <location>
        <begin position="355"/>
        <end position="373"/>
    </location>
</feature>
<name>A0A5B8S2R3_9SPHN</name>
<dbReference type="InterPro" id="IPR011701">
    <property type="entry name" value="MFS"/>
</dbReference>
<feature type="transmembrane region" description="Helical" evidence="6">
    <location>
        <begin position="18"/>
        <end position="37"/>
    </location>
</feature>
<keyword evidence="5 6" id="KW-0472">Membrane</keyword>
<evidence type="ECO:0000313" key="8">
    <source>
        <dbReference type="EMBL" id="QEA15408.1"/>
    </source>
</evidence>
<evidence type="ECO:0000256" key="4">
    <source>
        <dbReference type="ARBA" id="ARBA00022989"/>
    </source>
</evidence>
<gene>
    <name evidence="8" type="ORF">FRF71_04240</name>
</gene>